<evidence type="ECO:0000313" key="1">
    <source>
        <dbReference type="EMBL" id="QFG08932.1"/>
    </source>
</evidence>
<proteinExistence type="predicted"/>
<keyword evidence="2" id="KW-1185">Reference proteome</keyword>
<sequence>MMRRAWHALRLHRSRPSCADVGCHTVFFRRCGCGALL</sequence>
<dbReference type="RefSeq" id="YP_010754956.1">
    <property type="nucleotide sequence ID" value="NC_073465.1"/>
</dbReference>
<accession>A0A5J6TJB9</accession>
<dbReference type="GeneID" id="80019557"/>
<reference evidence="1 2" key="1">
    <citation type="submission" date="2019-07" db="EMBL/GenBank/DDBJ databases">
        <authorList>
            <person name="Garlena R.A."/>
            <person name="Russell D.A."/>
            <person name="Pope W.H."/>
            <person name="Jacobs-Sera D."/>
            <person name="Hatfull G.F."/>
        </authorList>
    </citation>
    <scope>NUCLEOTIDE SEQUENCE [LARGE SCALE GENOMIC DNA]</scope>
</reference>
<protein>
    <submittedName>
        <fullName evidence="1">Uncharacterized protein</fullName>
    </submittedName>
</protein>
<name>A0A5J6TJB9_9CAUD</name>
<organism evidence="1 2">
    <name type="scientific">Mycobacterium phage MalagasyRose</name>
    <dbReference type="NCBI Taxonomy" id="2599870"/>
    <lineage>
        <taxon>Viruses</taxon>
        <taxon>Duplodnaviria</taxon>
        <taxon>Heunggongvirae</taxon>
        <taxon>Uroviricota</taxon>
        <taxon>Caudoviricetes</taxon>
        <taxon>Malagasyrosevirus</taxon>
        <taxon>Malagasyrosevirus malagasyrose</taxon>
    </lineage>
</organism>
<gene>
    <name evidence="1" type="primary">84</name>
    <name evidence="1" type="ORF">PBI_MALAGASYROSE_84</name>
</gene>
<evidence type="ECO:0000313" key="2">
    <source>
        <dbReference type="Proteomes" id="UP000326279"/>
    </source>
</evidence>
<dbReference type="EMBL" id="MN234170">
    <property type="protein sequence ID" value="QFG08932.1"/>
    <property type="molecule type" value="Genomic_DNA"/>
</dbReference>
<dbReference type="KEGG" id="vg:80019557"/>
<dbReference type="Proteomes" id="UP000326279">
    <property type="component" value="Segment"/>
</dbReference>